<evidence type="ECO:0008006" key="5">
    <source>
        <dbReference type="Google" id="ProtNLM"/>
    </source>
</evidence>
<feature type="compositionally biased region" description="Low complexity" evidence="1">
    <location>
        <begin position="129"/>
        <end position="138"/>
    </location>
</feature>
<reference evidence="3 4" key="1">
    <citation type="submission" date="2020-03" db="EMBL/GenBank/DDBJ databases">
        <title>WGS of actinomycetes isolated from Thailand.</title>
        <authorList>
            <person name="Thawai C."/>
        </authorList>
    </citation>
    <scope>NUCLEOTIDE SEQUENCE [LARGE SCALE GENOMIC DNA]</scope>
    <source>
        <strain evidence="3 4">PLAI 1-29</strain>
    </source>
</reference>
<evidence type="ECO:0000313" key="4">
    <source>
        <dbReference type="Proteomes" id="UP000695264"/>
    </source>
</evidence>
<keyword evidence="2" id="KW-0472">Membrane</keyword>
<proteinExistence type="predicted"/>
<keyword evidence="2" id="KW-0812">Transmembrane</keyword>
<keyword evidence="2" id="KW-1133">Transmembrane helix</keyword>
<organism evidence="3 4">
    <name type="scientific">Streptomyces zingiberis</name>
    <dbReference type="NCBI Taxonomy" id="2053010"/>
    <lineage>
        <taxon>Bacteria</taxon>
        <taxon>Bacillati</taxon>
        <taxon>Actinomycetota</taxon>
        <taxon>Actinomycetes</taxon>
        <taxon>Kitasatosporales</taxon>
        <taxon>Streptomycetaceae</taxon>
        <taxon>Streptomyces</taxon>
    </lineage>
</organism>
<feature type="transmembrane region" description="Helical" evidence="2">
    <location>
        <begin position="35"/>
        <end position="52"/>
    </location>
</feature>
<feature type="compositionally biased region" description="Gly residues" evidence="1">
    <location>
        <begin position="118"/>
        <end position="128"/>
    </location>
</feature>
<name>A0ABX1BYJ5_9ACTN</name>
<sequence length="163" mass="16237">MLTTTVCIALSAAGLAAALLTAWRRRFLAATRIAALALVPVGLAMAGLVDLAKDIAVAAADWAAGLVLRPSVWAGFAVLGVSAVLFVAARVAGRRRRGAGGRAAVEPGTRAPSLGPGHTAGSGEGAGAAGRAAPAARPRGGRDQGTGLEDFEDIEAILKKHGI</sequence>
<evidence type="ECO:0000256" key="1">
    <source>
        <dbReference type="SAM" id="MobiDB-lite"/>
    </source>
</evidence>
<feature type="transmembrane region" description="Helical" evidence="2">
    <location>
        <begin position="72"/>
        <end position="92"/>
    </location>
</feature>
<keyword evidence="4" id="KW-1185">Reference proteome</keyword>
<gene>
    <name evidence="3" type="ORF">HCK00_13345</name>
</gene>
<evidence type="ECO:0000256" key="2">
    <source>
        <dbReference type="SAM" id="Phobius"/>
    </source>
</evidence>
<feature type="transmembrane region" description="Helical" evidence="2">
    <location>
        <begin position="6"/>
        <end position="23"/>
    </location>
</feature>
<comment type="caution">
    <text evidence="3">The sequence shown here is derived from an EMBL/GenBank/DDBJ whole genome shotgun (WGS) entry which is preliminary data.</text>
</comment>
<dbReference type="RefSeq" id="WP_168102093.1">
    <property type="nucleotide sequence ID" value="NZ_JAATEN010000008.1"/>
</dbReference>
<protein>
    <recommendedName>
        <fullName evidence="5">Cellulose synthase</fullName>
    </recommendedName>
</protein>
<dbReference type="Proteomes" id="UP000695264">
    <property type="component" value="Unassembled WGS sequence"/>
</dbReference>
<dbReference type="EMBL" id="JAATEN010000008">
    <property type="protein sequence ID" value="NJQ01483.1"/>
    <property type="molecule type" value="Genomic_DNA"/>
</dbReference>
<feature type="region of interest" description="Disordered" evidence="1">
    <location>
        <begin position="99"/>
        <end position="149"/>
    </location>
</feature>
<accession>A0ABX1BYJ5</accession>
<evidence type="ECO:0000313" key="3">
    <source>
        <dbReference type="EMBL" id="NJQ01483.1"/>
    </source>
</evidence>